<dbReference type="Proteomes" id="UP000802098">
    <property type="component" value="Unassembled WGS sequence"/>
</dbReference>
<protein>
    <submittedName>
        <fullName evidence="2">FkbM family methyltransferase</fullName>
    </submittedName>
</protein>
<dbReference type="GO" id="GO:0008168">
    <property type="term" value="F:methyltransferase activity"/>
    <property type="evidence" value="ECO:0007669"/>
    <property type="project" value="UniProtKB-KW"/>
</dbReference>
<dbReference type="NCBIfam" id="TIGR01444">
    <property type="entry name" value="fkbM_fam"/>
    <property type="match status" value="1"/>
</dbReference>
<dbReference type="InterPro" id="IPR052514">
    <property type="entry name" value="SAM-dependent_MTase"/>
</dbReference>
<dbReference type="InterPro" id="IPR029063">
    <property type="entry name" value="SAM-dependent_MTases_sf"/>
</dbReference>
<feature type="domain" description="Methyltransferase FkbM" evidence="1">
    <location>
        <begin position="52"/>
        <end position="213"/>
    </location>
</feature>
<proteinExistence type="predicted"/>
<sequence length="278" mass="29960">MQLDRTDTNPARSRAYAELLATLGVSGAAEMYEVLTERLYAAWLRPGDVAIDAGANVGRHAIGMAQAVGQGGTVHAFEPSPTVLPMLYARLQKAGVNDRVTVHELALGRAPGSARFHVLHGALGMSGLQLRELAPDLQARVNIEEVEVHVETLDSLFGHGLPARFVKLDLEGGELDAMRGGTDLLRANRPLVVFENGRGHSAKDYGYDMDDFFGFFESISYRVLDGVGFPFTAAQWSLGSVPWQFVALPDGDANMLDCATAVIAEVLAQHGLRTSDQT</sequence>
<dbReference type="EMBL" id="JAAOCD010000002">
    <property type="protein sequence ID" value="NHK97931.1"/>
    <property type="molecule type" value="Genomic_DNA"/>
</dbReference>
<dbReference type="RefSeq" id="WP_009856535.1">
    <property type="nucleotide sequence ID" value="NZ_JAAOCD010000002.1"/>
</dbReference>
<keyword evidence="2" id="KW-0489">Methyltransferase</keyword>
<dbReference type="PANTHER" id="PTHR34203:SF15">
    <property type="entry name" value="SLL1173 PROTEIN"/>
    <property type="match status" value="1"/>
</dbReference>
<dbReference type="GO" id="GO:0032259">
    <property type="term" value="P:methylation"/>
    <property type="evidence" value="ECO:0007669"/>
    <property type="project" value="UniProtKB-KW"/>
</dbReference>
<dbReference type="InterPro" id="IPR006342">
    <property type="entry name" value="FkbM_mtfrase"/>
</dbReference>
<name>A0ABX0HWE2_9BURK</name>
<accession>A0ABX0HWE2</accession>
<keyword evidence="2" id="KW-0808">Transferase</keyword>
<dbReference type="SUPFAM" id="SSF53335">
    <property type="entry name" value="S-adenosyl-L-methionine-dependent methyltransferases"/>
    <property type="match status" value="1"/>
</dbReference>
<evidence type="ECO:0000313" key="3">
    <source>
        <dbReference type="Proteomes" id="UP000802098"/>
    </source>
</evidence>
<gene>
    <name evidence="2" type="ORF">G7087_06040</name>
</gene>
<dbReference type="Pfam" id="PF05050">
    <property type="entry name" value="Methyltransf_21"/>
    <property type="match status" value="1"/>
</dbReference>
<evidence type="ECO:0000313" key="2">
    <source>
        <dbReference type="EMBL" id="NHK97931.1"/>
    </source>
</evidence>
<dbReference type="PANTHER" id="PTHR34203">
    <property type="entry name" value="METHYLTRANSFERASE, FKBM FAMILY PROTEIN"/>
    <property type="match status" value="1"/>
</dbReference>
<organism evidence="2 3">
    <name type="scientific">Rubrivivax benzoatilyticus</name>
    <dbReference type="NCBI Taxonomy" id="316997"/>
    <lineage>
        <taxon>Bacteria</taxon>
        <taxon>Pseudomonadati</taxon>
        <taxon>Pseudomonadota</taxon>
        <taxon>Betaproteobacteria</taxon>
        <taxon>Burkholderiales</taxon>
        <taxon>Sphaerotilaceae</taxon>
        <taxon>Rubrivivax</taxon>
    </lineage>
</organism>
<dbReference type="Gene3D" id="3.40.50.150">
    <property type="entry name" value="Vaccinia Virus protein VP39"/>
    <property type="match status" value="1"/>
</dbReference>
<reference evidence="2 3" key="1">
    <citation type="submission" date="2020-03" db="EMBL/GenBank/DDBJ databases">
        <title>Rubrivivax benzoatilyticus JA2 (sequenced after 10 years sub-culturing).</title>
        <authorList>
            <person name="Gupta D."/>
            <person name="Chintalapati S."/>
            <person name="Chintalapati V.R."/>
        </authorList>
    </citation>
    <scope>NUCLEOTIDE SEQUENCE [LARGE SCALE GENOMIC DNA]</scope>
    <source>
        <strain evidence="2 3">JA2-Mal</strain>
    </source>
</reference>
<keyword evidence="3" id="KW-1185">Reference proteome</keyword>
<comment type="caution">
    <text evidence="2">The sequence shown here is derived from an EMBL/GenBank/DDBJ whole genome shotgun (WGS) entry which is preliminary data.</text>
</comment>
<evidence type="ECO:0000259" key="1">
    <source>
        <dbReference type="Pfam" id="PF05050"/>
    </source>
</evidence>